<evidence type="ECO:0000313" key="9">
    <source>
        <dbReference type="Proteomes" id="UP000007110"/>
    </source>
</evidence>
<dbReference type="SMART" id="SM00054">
    <property type="entry name" value="EFh"/>
    <property type="match status" value="3"/>
</dbReference>
<protein>
    <recommendedName>
        <fullName evidence="7">EF-hand domain-containing protein</fullName>
    </recommendedName>
</protein>
<evidence type="ECO:0000256" key="1">
    <source>
        <dbReference type="ARBA" id="ARBA00006049"/>
    </source>
</evidence>
<dbReference type="OMA" id="FLLTCCD"/>
<proteinExistence type="inferred from homology"/>
<dbReference type="KEGG" id="spu:762430"/>
<evidence type="ECO:0000256" key="2">
    <source>
        <dbReference type="ARBA" id="ARBA00022707"/>
    </source>
</evidence>
<keyword evidence="6" id="KW-0449">Lipoprotein</keyword>
<dbReference type="InterPro" id="IPR011992">
    <property type="entry name" value="EF-hand-dom_pair"/>
</dbReference>
<dbReference type="OrthoDB" id="191686at2759"/>
<dbReference type="GeneID" id="762430"/>
<dbReference type="InterPro" id="IPR028846">
    <property type="entry name" value="Recoverin"/>
</dbReference>
<dbReference type="AlphaFoldDB" id="A0A7M7PRP2"/>
<dbReference type="EnsemblMetazoa" id="XM_030997613">
    <property type="protein sequence ID" value="XP_030853473"/>
    <property type="gene ID" value="LOC762430"/>
</dbReference>
<dbReference type="GO" id="GO:0008048">
    <property type="term" value="F:calcium sensitive guanylate cyclase activator activity"/>
    <property type="evidence" value="ECO:0000318"/>
    <property type="project" value="GO_Central"/>
</dbReference>
<accession>A0A7M7PRP2</accession>
<reference evidence="9" key="1">
    <citation type="submission" date="2015-02" db="EMBL/GenBank/DDBJ databases">
        <title>Genome sequencing for Strongylocentrotus purpuratus.</title>
        <authorList>
            <person name="Murali S."/>
            <person name="Liu Y."/>
            <person name="Vee V."/>
            <person name="English A."/>
            <person name="Wang M."/>
            <person name="Skinner E."/>
            <person name="Han Y."/>
            <person name="Muzny D.M."/>
            <person name="Worley K.C."/>
            <person name="Gibbs R.A."/>
        </authorList>
    </citation>
    <scope>NUCLEOTIDE SEQUENCE</scope>
</reference>
<dbReference type="SUPFAM" id="SSF47473">
    <property type="entry name" value="EF-hand"/>
    <property type="match status" value="1"/>
</dbReference>
<dbReference type="InterPro" id="IPR002048">
    <property type="entry name" value="EF_hand_dom"/>
</dbReference>
<feature type="domain" description="EF-hand" evidence="7">
    <location>
        <begin position="84"/>
        <end position="119"/>
    </location>
</feature>
<dbReference type="GO" id="GO:0005509">
    <property type="term" value="F:calcium ion binding"/>
    <property type="evidence" value="ECO:0000318"/>
    <property type="project" value="GO_Central"/>
</dbReference>
<keyword evidence="4" id="KW-0677">Repeat</keyword>
<dbReference type="Pfam" id="PF13499">
    <property type="entry name" value="EF-hand_7"/>
    <property type="match status" value="1"/>
</dbReference>
<dbReference type="PRINTS" id="PR00450">
    <property type="entry name" value="RECOVERIN"/>
</dbReference>
<evidence type="ECO:0000256" key="4">
    <source>
        <dbReference type="ARBA" id="ARBA00022737"/>
    </source>
</evidence>
<evidence type="ECO:0000256" key="5">
    <source>
        <dbReference type="ARBA" id="ARBA00022837"/>
    </source>
</evidence>
<feature type="domain" description="EF-hand" evidence="7">
    <location>
        <begin position="120"/>
        <end position="155"/>
    </location>
</feature>
<evidence type="ECO:0000256" key="3">
    <source>
        <dbReference type="ARBA" id="ARBA00022723"/>
    </source>
</evidence>
<dbReference type="PANTHER" id="PTHR23055">
    <property type="entry name" value="CALCIUM BINDING PROTEINS"/>
    <property type="match status" value="1"/>
</dbReference>
<name>A0A7M7PRP2_STRPU</name>
<sequence>MGNRKRQYHSTSADNKWARAGLLTMGKQTSKLAKTNLDNLAETTHFSEKEIRQWHEGFTRDCPNGTLNRQEFLEIYKQFFPFGDATKFASYVFDVFDENGDEEIEFEEFIQALSVTSRGNIDEKLNWAFRLYDLDGDGTITRREMLSIVEAIYQMVGNMVQLPEDENTPEKRVDKIFALMDKNRDNQISKEEFLDGSRKDPSIVQALSLYDGLV</sequence>
<keyword evidence="9" id="KW-1185">Reference proteome</keyword>
<keyword evidence="5" id="KW-0106">Calcium</keyword>
<keyword evidence="2" id="KW-0519">Myristate</keyword>
<feature type="domain" description="EF-hand" evidence="7">
    <location>
        <begin position="168"/>
        <end position="203"/>
    </location>
</feature>
<dbReference type="PANTHER" id="PTHR23055:SF198">
    <property type="entry name" value="NEURONAL CALCIUM SENSOR 1"/>
    <property type="match status" value="1"/>
</dbReference>
<evidence type="ECO:0000259" key="7">
    <source>
        <dbReference type="PROSITE" id="PS50222"/>
    </source>
</evidence>
<dbReference type="InterPro" id="IPR018247">
    <property type="entry name" value="EF_Hand_1_Ca_BS"/>
</dbReference>
<reference evidence="8" key="2">
    <citation type="submission" date="2021-01" db="UniProtKB">
        <authorList>
            <consortium name="EnsemblMetazoa"/>
        </authorList>
    </citation>
    <scope>IDENTIFICATION</scope>
</reference>
<organism evidence="8 9">
    <name type="scientific">Strongylocentrotus purpuratus</name>
    <name type="common">Purple sea urchin</name>
    <dbReference type="NCBI Taxonomy" id="7668"/>
    <lineage>
        <taxon>Eukaryota</taxon>
        <taxon>Metazoa</taxon>
        <taxon>Echinodermata</taxon>
        <taxon>Eleutherozoa</taxon>
        <taxon>Echinozoa</taxon>
        <taxon>Echinoidea</taxon>
        <taxon>Euechinoidea</taxon>
        <taxon>Echinacea</taxon>
        <taxon>Camarodonta</taxon>
        <taxon>Echinidea</taxon>
        <taxon>Strongylocentrotidae</taxon>
        <taxon>Strongylocentrotus</taxon>
    </lineage>
</organism>
<dbReference type="PROSITE" id="PS50222">
    <property type="entry name" value="EF_HAND_2"/>
    <property type="match status" value="3"/>
</dbReference>
<dbReference type="PROSITE" id="PS00018">
    <property type="entry name" value="EF_HAND_1"/>
    <property type="match status" value="2"/>
</dbReference>
<dbReference type="InParanoid" id="A0A7M7PRP2"/>
<dbReference type="Proteomes" id="UP000007110">
    <property type="component" value="Unassembled WGS sequence"/>
</dbReference>
<dbReference type="RefSeq" id="XP_030853473.1">
    <property type="nucleotide sequence ID" value="XM_030997613.1"/>
</dbReference>
<dbReference type="FunFam" id="1.10.238.10:FF:000009">
    <property type="entry name" value="Visinin-like protein 1"/>
    <property type="match status" value="1"/>
</dbReference>
<dbReference type="GO" id="GO:0009966">
    <property type="term" value="P:regulation of signal transduction"/>
    <property type="evidence" value="ECO:0000318"/>
    <property type="project" value="GO_Central"/>
</dbReference>
<keyword evidence="3" id="KW-0479">Metal-binding</keyword>
<dbReference type="FunCoup" id="A0A7M7PRP2">
    <property type="interactions" value="735"/>
</dbReference>
<dbReference type="CDD" id="cd00051">
    <property type="entry name" value="EFh"/>
    <property type="match status" value="2"/>
</dbReference>
<comment type="similarity">
    <text evidence="1">Belongs to the recoverin family.</text>
</comment>
<evidence type="ECO:0000313" key="8">
    <source>
        <dbReference type="EnsemblMetazoa" id="XP_030853473"/>
    </source>
</evidence>
<evidence type="ECO:0000256" key="6">
    <source>
        <dbReference type="ARBA" id="ARBA00023288"/>
    </source>
</evidence>
<dbReference type="Gene3D" id="1.10.238.10">
    <property type="entry name" value="EF-hand"/>
    <property type="match status" value="1"/>
</dbReference>